<name>A0A0H1R9Y6_9HYPH</name>
<dbReference type="STRING" id="1225564.AA309_17880"/>
<comment type="caution">
    <text evidence="2">The sequence shown here is derived from an EMBL/GenBank/DDBJ whole genome shotgun (WGS) entry which is preliminary data.</text>
</comment>
<evidence type="ECO:0000259" key="1">
    <source>
        <dbReference type="Pfam" id="PF13751"/>
    </source>
</evidence>
<proteinExistence type="predicted"/>
<dbReference type="PATRIC" id="fig|1225564.3.peg.4706"/>
<reference evidence="2 3" key="1">
    <citation type="submission" date="2015-05" db="EMBL/GenBank/DDBJ databases">
        <title>Draft genome sequence of Microvirga vignae strain BR3299, a novel nitrogen fixing bacteria isolated from Brazil semi-aired region.</title>
        <authorList>
            <person name="Zilli J.E."/>
            <person name="Passos S.R."/>
            <person name="Leite J."/>
            <person name="Baldani J.I."/>
            <person name="Xavier G.R."/>
            <person name="Rumjaneck N.G."/>
            <person name="Simoes-Araujo J.L."/>
        </authorList>
    </citation>
    <scope>NUCLEOTIDE SEQUENCE [LARGE SCALE GENOMIC DNA]</scope>
    <source>
        <strain evidence="2 3">BR3299</strain>
    </source>
</reference>
<accession>A0A0H1R9Y6</accession>
<protein>
    <recommendedName>
        <fullName evidence="1">Transposase DDE domain-containing protein</fullName>
    </recommendedName>
</protein>
<dbReference type="AlphaFoldDB" id="A0A0H1R9Y6"/>
<dbReference type="PANTHER" id="PTHR33803">
    <property type="entry name" value="IS1478 TRANSPOSASE"/>
    <property type="match status" value="1"/>
</dbReference>
<sequence>MIKRELRRQSAIEAVIGHMKTDGHLGRCQLKGRDGDAGNIVLSAVGHNLRLALAWLRMLLRLIPIALWRLLIVQPAIRLAS</sequence>
<organism evidence="2 3">
    <name type="scientific">Microvirga vignae</name>
    <dbReference type="NCBI Taxonomy" id="1225564"/>
    <lineage>
        <taxon>Bacteria</taxon>
        <taxon>Pseudomonadati</taxon>
        <taxon>Pseudomonadota</taxon>
        <taxon>Alphaproteobacteria</taxon>
        <taxon>Hyphomicrobiales</taxon>
        <taxon>Methylobacteriaceae</taxon>
        <taxon>Microvirga</taxon>
    </lineage>
</organism>
<dbReference type="EMBL" id="LCYG01000044">
    <property type="protein sequence ID" value="KLK91854.1"/>
    <property type="molecule type" value="Genomic_DNA"/>
</dbReference>
<gene>
    <name evidence="2" type="ORF">AA309_17880</name>
</gene>
<dbReference type="PANTHER" id="PTHR33803:SF3">
    <property type="entry name" value="BLL1974 PROTEIN"/>
    <property type="match status" value="1"/>
</dbReference>
<dbReference type="InterPro" id="IPR025668">
    <property type="entry name" value="Tnp_DDE_dom"/>
</dbReference>
<keyword evidence="3" id="KW-1185">Reference proteome</keyword>
<evidence type="ECO:0000313" key="3">
    <source>
        <dbReference type="Proteomes" id="UP000035489"/>
    </source>
</evidence>
<dbReference type="Pfam" id="PF13751">
    <property type="entry name" value="DDE_Tnp_1_6"/>
    <property type="match status" value="1"/>
</dbReference>
<feature type="domain" description="Transposase DDE" evidence="1">
    <location>
        <begin position="4"/>
        <end position="50"/>
    </location>
</feature>
<evidence type="ECO:0000313" key="2">
    <source>
        <dbReference type="EMBL" id="KLK91854.1"/>
    </source>
</evidence>
<dbReference type="Proteomes" id="UP000035489">
    <property type="component" value="Unassembled WGS sequence"/>
</dbReference>